<feature type="region of interest" description="Disordered" evidence="6">
    <location>
        <begin position="907"/>
        <end position="958"/>
    </location>
</feature>
<dbReference type="KEGG" id="zju:107416567"/>
<dbReference type="FunCoup" id="A0A6P3ZN29">
    <property type="interactions" value="1386"/>
</dbReference>
<proteinExistence type="inferred from homology"/>
<gene>
    <name evidence="8" type="primary">LOC107416567</name>
</gene>
<dbReference type="Proteomes" id="UP001652623">
    <property type="component" value="Chromosome 4"/>
</dbReference>
<evidence type="ECO:0000256" key="1">
    <source>
        <dbReference type="ARBA" id="ARBA00023054"/>
    </source>
</evidence>
<dbReference type="GO" id="GO:0006997">
    <property type="term" value="P:nucleus organization"/>
    <property type="evidence" value="ECO:0007669"/>
    <property type="project" value="InterPro"/>
</dbReference>
<keyword evidence="1 5" id="KW-0175">Coiled coil</keyword>
<feature type="compositionally biased region" description="Acidic residues" evidence="6">
    <location>
        <begin position="1173"/>
        <end position="1185"/>
    </location>
</feature>
<feature type="coiled-coil region" evidence="5">
    <location>
        <begin position="640"/>
        <end position="724"/>
    </location>
</feature>
<evidence type="ECO:0000256" key="3">
    <source>
        <dbReference type="ARBA" id="ARBA00024186"/>
    </source>
</evidence>
<comment type="similarity">
    <text evidence="4">Belongs to the CRWN family.</text>
</comment>
<organism evidence="7 8">
    <name type="scientific">Ziziphus jujuba</name>
    <name type="common">Chinese jujube</name>
    <name type="synonym">Ziziphus sativa</name>
    <dbReference type="NCBI Taxonomy" id="326968"/>
    <lineage>
        <taxon>Eukaryota</taxon>
        <taxon>Viridiplantae</taxon>
        <taxon>Streptophyta</taxon>
        <taxon>Embryophyta</taxon>
        <taxon>Tracheophyta</taxon>
        <taxon>Spermatophyta</taxon>
        <taxon>Magnoliopsida</taxon>
        <taxon>eudicotyledons</taxon>
        <taxon>Gunneridae</taxon>
        <taxon>Pentapetalae</taxon>
        <taxon>rosids</taxon>
        <taxon>fabids</taxon>
        <taxon>Rosales</taxon>
        <taxon>Rhamnaceae</taxon>
        <taxon>Paliureae</taxon>
        <taxon>Ziziphus</taxon>
    </lineage>
</organism>
<evidence type="ECO:0000313" key="7">
    <source>
        <dbReference type="Proteomes" id="UP001652623"/>
    </source>
</evidence>
<feature type="compositionally biased region" description="Polar residues" evidence="6">
    <location>
        <begin position="913"/>
        <end position="922"/>
    </location>
</feature>
<dbReference type="InterPro" id="IPR040418">
    <property type="entry name" value="CRWN"/>
</dbReference>
<evidence type="ECO:0000256" key="5">
    <source>
        <dbReference type="SAM" id="Coils"/>
    </source>
</evidence>
<dbReference type="RefSeq" id="XP_015880559.3">
    <property type="nucleotide sequence ID" value="XM_016025073.4"/>
</dbReference>
<protein>
    <submittedName>
        <fullName evidence="8">Nuclear matrix constituent protein 1</fullName>
    </submittedName>
</protein>
<feature type="compositionally biased region" description="Basic and acidic residues" evidence="6">
    <location>
        <begin position="1161"/>
        <end position="1172"/>
    </location>
</feature>
<feature type="compositionally biased region" description="Polar residues" evidence="6">
    <location>
        <begin position="1015"/>
        <end position="1024"/>
    </location>
</feature>
<feature type="coiled-coil region" evidence="5">
    <location>
        <begin position="81"/>
        <end position="136"/>
    </location>
</feature>
<feature type="region of interest" description="Disordered" evidence="6">
    <location>
        <begin position="575"/>
        <end position="595"/>
    </location>
</feature>
<feature type="compositionally biased region" description="Polar residues" evidence="6">
    <location>
        <begin position="11"/>
        <end position="39"/>
    </location>
</feature>
<feature type="compositionally biased region" description="Polar residues" evidence="6">
    <location>
        <begin position="978"/>
        <end position="997"/>
    </location>
</feature>
<name>A0A6P3ZN29_ZIZJJ</name>
<feature type="region of interest" description="Disordered" evidence="6">
    <location>
        <begin position="1130"/>
        <end position="1191"/>
    </location>
</feature>
<evidence type="ECO:0000313" key="8">
    <source>
        <dbReference type="RefSeq" id="XP_015880559.3"/>
    </source>
</evidence>
<feature type="region of interest" description="Disordered" evidence="6">
    <location>
        <begin position="1"/>
        <end position="42"/>
    </location>
</feature>
<evidence type="ECO:0000256" key="6">
    <source>
        <dbReference type="SAM" id="MobiDB-lite"/>
    </source>
</evidence>
<comment type="subcellular location">
    <subcellularLocation>
        <location evidence="3">Nucleus lamina</location>
    </subcellularLocation>
</comment>
<dbReference type="GeneID" id="107416567"/>
<evidence type="ECO:0000256" key="2">
    <source>
        <dbReference type="ARBA" id="ARBA00023242"/>
    </source>
</evidence>
<evidence type="ECO:0000256" key="4">
    <source>
        <dbReference type="ARBA" id="ARBA00024208"/>
    </source>
</evidence>
<keyword evidence="7" id="KW-1185">Reference proteome</keyword>
<feature type="compositionally biased region" description="Basic residues" evidence="6">
    <location>
        <begin position="943"/>
        <end position="956"/>
    </location>
</feature>
<feature type="region of interest" description="Disordered" evidence="6">
    <location>
        <begin position="970"/>
        <end position="1099"/>
    </location>
</feature>
<dbReference type="AlphaFoldDB" id="A0A6P3ZN29"/>
<dbReference type="InParanoid" id="A0A6P3ZN29"/>
<reference evidence="8" key="1">
    <citation type="submission" date="2025-08" db="UniProtKB">
        <authorList>
            <consortium name="RefSeq"/>
        </authorList>
    </citation>
    <scope>IDENTIFICATION</scope>
    <source>
        <tissue evidence="8">Seedling</tissue>
    </source>
</reference>
<sequence length="1203" mass="137791">MFTPQKVWSGWSRTPRTGAQKSGTGSGLNQNSGTPNSNSGDGVVAKGKGVAFAEAVTPPPLVVENGGKILVGGSGDGSLDRDGLARRISELENELFEYQYNMGLLLIEKKEWDSKLDELRQALVEAKDAVKREQAAHLIAISDVQKREENLKNALGVEKECVLNLEKALRDIRSENAQIKYTADSKLAEAKALVSSVEERSLDLDAKLRATDAKLAEVSRKSSEIERKSQDLEARESALRRERFSFIAEQKADESNLSKQREDLREWERKLQEGEERVAKGQRILNQREERANENDRIFKQKQKDLEDAQRKIDETNTILKKQEDDISSRIASLALKEKEYDDLRTNLEIKEKELLVLEEKLNDRERNEIQKLTDEHNSILDAKKREFELEIDQKRKSLDDELKNKVVDLEKKEAEINHMEEKVAKREQALEKRWEKFREKEKDYESKVKTLKEREKSIKSEEKNLENEKKEMLADREELLRLKDEVEKLKVENEKQLQKIVEERDRLKVTEEERAENSHLQSELKQEINKYMFQKEQLLKEAEDLKQQKEIFEREWEELDEKRALIEKEQKNVNDQKEEFEKLKHSEEERLKNEKAAAQDYIQREQEDLKLAKESFAAHMEHERKVFAEKSQSERSQMLHDYETRKRELETDLQNRLVEMEKQLREKEKSFEEEKERELDNINYLREVVRRDMEELKHERLKIEKERQEADANKEHLERHQVEIRKDIEELFDLSRKLRDQREHFIKERERFISFIEKLKNCNNCGEIISEFALSDLQPLAEIEDTEALPLSKLAAYVKGGVPGDLADSGRQISPVADSKSPVSGGMSWLRKCTSKIFKFSPGKKFETDAVQDFTKELPLSGKLNMEEPSKRVQSTEIEAELSFTVASDSFDAQGKQFDNSIREVDAGQDPSADTQSNINSKGPEAPEYSQPSDLKDVPNKPSKRGRARVNRTRTVKAVVKEAKSILGEALELNESEYPNGNAEDSANTNAKNQGGPSLVDKRTPRNGRKRTRAQTSQVTATENDGDDSEGRSDSVIAGQRKKRRDKASLAEQAPGERRYNLRRPKTRATAAAAAASPDLSKEDEEMDGGRGTQDEVMYSKVVPTSSVGVASENGGSTHIVQCGAISVNQNGDDTTKKPVENTALSEEVNGTPEGAGDYEDYRSESHREDAGIIEDEDADDEESEHPGEVSIGKKLWTFFTT</sequence>
<dbReference type="PANTHER" id="PTHR31908:SF11">
    <property type="entry name" value="PROTEIN CROWDED NUCLEI 1"/>
    <property type="match status" value="1"/>
</dbReference>
<dbReference type="GO" id="GO:0005652">
    <property type="term" value="C:nuclear lamina"/>
    <property type="evidence" value="ECO:0007669"/>
    <property type="project" value="UniProtKB-SubCell"/>
</dbReference>
<dbReference type="PANTHER" id="PTHR31908">
    <property type="entry name" value="PROTEIN CROWDED NUCLEI 4"/>
    <property type="match status" value="1"/>
</dbReference>
<accession>A0A6P3ZN29</accession>
<keyword evidence="2" id="KW-0539">Nucleus</keyword>